<feature type="transmembrane region" description="Helical" evidence="2">
    <location>
        <begin position="46"/>
        <end position="67"/>
    </location>
</feature>
<reference evidence="3" key="1">
    <citation type="submission" date="2014-09" db="EMBL/GenBank/DDBJ databases">
        <authorList>
            <person name="Magalhaes I.L.F."/>
            <person name="Oliveira U."/>
            <person name="Santos F.R."/>
            <person name="Vidigal T.H.D.A."/>
            <person name="Brescovit A.D."/>
            <person name="Santos A.J."/>
        </authorList>
    </citation>
    <scope>NUCLEOTIDE SEQUENCE</scope>
    <source>
        <tissue evidence="3">Shoot tissue taken approximately 20 cm above the soil surface</tissue>
    </source>
</reference>
<accession>A0A0A9E602</accession>
<proteinExistence type="predicted"/>
<evidence type="ECO:0000256" key="1">
    <source>
        <dbReference type="SAM" id="MobiDB-lite"/>
    </source>
</evidence>
<organism evidence="3">
    <name type="scientific">Arundo donax</name>
    <name type="common">Giant reed</name>
    <name type="synonym">Donax arundinaceus</name>
    <dbReference type="NCBI Taxonomy" id="35708"/>
    <lineage>
        <taxon>Eukaryota</taxon>
        <taxon>Viridiplantae</taxon>
        <taxon>Streptophyta</taxon>
        <taxon>Embryophyta</taxon>
        <taxon>Tracheophyta</taxon>
        <taxon>Spermatophyta</taxon>
        <taxon>Magnoliopsida</taxon>
        <taxon>Liliopsida</taxon>
        <taxon>Poales</taxon>
        <taxon>Poaceae</taxon>
        <taxon>PACMAD clade</taxon>
        <taxon>Arundinoideae</taxon>
        <taxon>Arundineae</taxon>
        <taxon>Arundo</taxon>
    </lineage>
</organism>
<keyword evidence="2" id="KW-0812">Transmembrane</keyword>
<keyword evidence="2" id="KW-0472">Membrane</keyword>
<reference evidence="3" key="2">
    <citation type="journal article" date="2015" name="Data Brief">
        <title>Shoot transcriptome of the giant reed, Arundo donax.</title>
        <authorList>
            <person name="Barrero R.A."/>
            <person name="Guerrero F.D."/>
            <person name="Moolhuijzen P."/>
            <person name="Goolsby J.A."/>
            <person name="Tidwell J."/>
            <person name="Bellgard S.E."/>
            <person name="Bellgard M.I."/>
        </authorList>
    </citation>
    <scope>NUCLEOTIDE SEQUENCE</scope>
    <source>
        <tissue evidence="3">Shoot tissue taken approximately 20 cm above the soil surface</tissue>
    </source>
</reference>
<name>A0A0A9E602_ARUDO</name>
<dbReference type="AlphaFoldDB" id="A0A0A9E602"/>
<keyword evidence="2" id="KW-1133">Transmembrane helix</keyword>
<feature type="region of interest" description="Disordered" evidence="1">
    <location>
        <begin position="19"/>
        <end position="43"/>
    </location>
</feature>
<evidence type="ECO:0000313" key="3">
    <source>
        <dbReference type="EMBL" id="JAD93325.1"/>
    </source>
</evidence>
<sequence>MTEDVREPGCAVCFSAKENEKKKTKKSKLKPKKKKEEKKRSKKNRIAKCLVMIPEGVFLLPFVFLAYGNVLKLHNLI</sequence>
<protein>
    <submittedName>
        <fullName evidence="3">Uncharacterized protein</fullName>
    </submittedName>
</protein>
<feature type="compositionally biased region" description="Basic residues" evidence="1">
    <location>
        <begin position="22"/>
        <end position="43"/>
    </location>
</feature>
<evidence type="ECO:0000256" key="2">
    <source>
        <dbReference type="SAM" id="Phobius"/>
    </source>
</evidence>
<dbReference type="EMBL" id="GBRH01204570">
    <property type="protein sequence ID" value="JAD93325.1"/>
    <property type="molecule type" value="Transcribed_RNA"/>
</dbReference>